<organism evidence="9">
    <name type="scientific">Chloropicon roscoffensis</name>
    <dbReference type="NCBI Taxonomy" id="1461544"/>
    <lineage>
        <taxon>Eukaryota</taxon>
        <taxon>Viridiplantae</taxon>
        <taxon>Chlorophyta</taxon>
        <taxon>Chloropicophyceae</taxon>
        <taxon>Chloropicales</taxon>
        <taxon>Chloropicaceae</taxon>
        <taxon>Chloropicon</taxon>
    </lineage>
</organism>
<sequence length="298" mass="32596">MCGRTAMRASFEEACEAFGVPPDRFSGSPSTSCSPSYNVCPGKTTAVFFSSKEGAEGAEQVFARPMAWGLVPGYAKRPEPGKFHDFWRMFNARSESLAESPIFSRLLAQGKRCVVPVSGFYEWKKKDAGKKEPYYVFPKSSSGQFLLCAALYDVWSDKETGERLYSYAILTREPHREIAWLHDRQPVLLDGIDGATSWLMEGCQGQGHVPLRWHPVSSKVGNVNFDQPECIEDARQAVLRQHKGSIMDLFAAGRGGAGAGGIRLGEASSKGTLGPRSPVKKAKGKAGKDAKALKSFFL</sequence>
<dbReference type="Pfam" id="PF02586">
    <property type="entry name" value="SRAP"/>
    <property type="match status" value="1"/>
</dbReference>
<keyword evidence="6" id="KW-0238">DNA-binding</keyword>
<evidence type="ECO:0000256" key="6">
    <source>
        <dbReference type="ARBA" id="ARBA00023125"/>
    </source>
</evidence>
<dbReference type="Gene3D" id="3.90.1680.10">
    <property type="entry name" value="SOS response associated peptidase-like"/>
    <property type="match status" value="1"/>
</dbReference>
<dbReference type="GO" id="GO:0003697">
    <property type="term" value="F:single-stranded DNA binding"/>
    <property type="evidence" value="ECO:0007669"/>
    <property type="project" value="InterPro"/>
</dbReference>
<evidence type="ECO:0000313" key="9">
    <source>
        <dbReference type="EMBL" id="CAD9721230.1"/>
    </source>
</evidence>
<keyword evidence="2" id="KW-0645">Protease</keyword>
<proteinExistence type="inferred from homology"/>
<keyword evidence="5" id="KW-0190">Covalent protein-DNA linkage</keyword>
<dbReference type="GO" id="GO:0008233">
    <property type="term" value="F:peptidase activity"/>
    <property type="evidence" value="ECO:0007669"/>
    <property type="project" value="UniProtKB-KW"/>
</dbReference>
<feature type="region of interest" description="Disordered" evidence="8">
    <location>
        <begin position="265"/>
        <end position="287"/>
    </location>
</feature>
<dbReference type="GO" id="GO:0106300">
    <property type="term" value="P:protein-DNA covalent cross-linking repair"/>
    <property type="evidence" value="ECO:0007669"/>
    <property type="project" value="InterPro"/>
</dbReference>
<dbReference type="InterPro" id="IPR036590">
    <property type="entry name" value="SRAP-like"/>
</dbReference>
<name>A0A7S2T929_9CHLO</name>
<evidence type="ECO:0000256" key="1">
    <source>
        <dbReference type="ARBA" id="ARBA00008136"/>
    </source>
</evidence>
<evidence type="ECO:0000256" key="5">
    <source>
        <dbReference type="ARBA" id="ARBA00023124"/>
    </source>
</evidence>
<evidence type="ECO:0008006" key="10">
    <source>
        <dbReference type="Google" id="ProtNLM"/>
    </source>
</evidence>
<dbReference type="GO" id="GO:0006508">
    <property type="term" value="P:proteolysis"/>
    <property type="evidence" value="ECO:0007669"/>
    <property type="project" value="UniProtKB-KW"/>
</dbReference>
<dbReference type="GO" id="GO:0016829">
    <property type="term" value="F:lyase activity"/>
    <property type="evidence" value="ECO:0007669"/>
    <property type="project" value="UniProtKB-KW"/>
</dbReference>
<dbReference type="SUPFAM" id="SSF143081">
    <property type="entry name" value="BB1717-like"/>
    <property type="match status" value="1"/>
</dbReference>
<evidence type="ECO:0000256" key="3">
    <source>
        <dbReference type="ARBA" id="ARBA00022763"/>
    </source>
</evidence>
<dbReference type="PANTHER" id="PTHR13604:SF0">
    <property type="entry name" value="ABASIC SITE PROCESSING PROTEIN HMCES"/>
    <property type="match status" value="1"/>
</dbReference>
<reference evidence="9" key="1">
    <citation type="submission" date="2021-01" db="EMBL/GenBank/DDBJ databases">
        <authorList>
            <person name="Corre E."/>
            <person name="Pelletier E."/>
            <person name="Niang G."/>
            <person name="Scheremetjew M."/>
            <person name="Finn R."/>
            <person name="Kale V."/>
            <person name="Holt S."/>
            <person name="Cochrane G."/>
            <person name="Meng A."/>
            <person name="Brown T."/>
            <person name="Cohen L."/>
        </authorList>
    </citation>
    <scope>NUCLEOTIDE SEQUENCE</scope>
    <source>
        <strain evidence="9">RCC2335</strain>
    </source>
</reference>
<evidence type="ECO:0000256" key="2">
    <source>
        <dbReference type="ARBA" id="ARBA00022670"/>
    </source>
</evidence>
<keyword evidence="4" id="KW-0378">Hydrolase</keyword>
<dbReference type="AlphaFoldDB" id="A0A7S2T929"/>
<evidence type="ECO:0000256" key="7">
    <source>
        <dbReference type="ARBA" id="ARBA00023239"/>
    </source>
</evidence>
<keyword evidence="3" id="KW-0227">DNA damage</keyword>
<gene>
    <name evidence="9" type="ORF">CROS1312_LOCUS496</name>
</gene>
<accession>A0A7S2T929</accession>
<dbReference type="InterPro" id="IPR003738">
    <property type="entry name" value="SRAP"/>
</dbReference>
<protein>
    <recommendedName>
        <fullName evidence="10">Embryonic stem cell-specific 5-hydroxymethylcytosine-binding protein</fullName>
    </recommendedName>
</protein>
<dbReference type="EMBL" id="HBHM01000657">
    <property type="protein sequence ID" value="CAD9721230.1"/>
    <property type="molecule type" value="Transcribed_RNA"/>
</dbReference>
<comment type="similarity">
    <text evidence="1">Belongs to the SOS response-associated peptidase family.</text>
</comment>
<evidence type="ECO:0000256" key="4">
    <source>
        <dbReference type="ARBA" id="ARBA00022801"/>
    </source>
</evidence>
<evidence type="ECO:0000256" key="8">
    <source>
        <dbReference type="SAM" id="MobiDB-lite"/>
    </source>
</evidence>
<dbReference type="PANTHER" id="PTHR13604">
    <property type="entry name" value="DC12-RELATED"/>
    <property type="match status" value="1"/>
</dbReference>
<keyword evidence="7" id="KW-0456">Lyase</keyword>